<evidence type="ECO:0000256" key="1">
    <source>
        <dbReference type="SAM" id="MobiDB-lite"/>
    </source>
</evidence>
<proteinExistence type="predicted"/>
<protein>
    <submittedName>
        <fullName evidence="3">Uncharacterized protein LOC103716173 isoform X1</fullName>
    </submittedName>
</protein>
<keyword evidence="2" id="KW-1185">Reference proteome</keyword>
<dbReference type="GeneID" id="103716173"/>
<feature type="compositionally biased region" description="Low complexity" evidence="1">
    <location>
        <begin position="1"/>
        <end position="20"/>
    </location>
</feature>
<feature type="compositionally biased region" description="Acidic residues" evidence="1">
    <location>
        <begin position="61"/>
        <end position="76"/>
    </location>
</feature>
<sequence length="257" mass="28292">MAASAAEAAVAGSGPSAGPVNGEEQVRVRRRTLEAVLEQCRQALELLQDAKLDQDPAGDAAAEEEEKEEEKGEEEGYTPRSPSADDQEIDELCDLLKSKVESSDFLEKLGSNHKSVFHSISVADENASWDMVSTMDLWEDKQVDDESDPDGYVLVRQEDIVEGIASFMAAYLLSLKQTKELTPNELQEGEFCYLTLSKTFAVKKKKSRLRKAWDGSKVIYNVASWSATAIGIYQNPAILKAASAAFWSSCRIISKLM</sequence>
<feature type="region of interest" description="Disordered" evidence="1">
    <location>
        <begin position="1"/>
        <end position="25"/>
    </location>
</feature>
<organism evidence="2 3">
    <name type="scientific">Phoenix dactylifera</name>
    <name type="common">Date palm</name>
    <dbReference type="NCBI Taxonomy" id="42345"/>
    <lineage>
        <taxon>Eukaryota</taxon>
        <taxon>Viridiplantae</taxon>
        <taxon>Streptophyta</taxon>
        <taxon>Embryophyta</taxon>
        <taxon>Tracheophyta</taxon>
        <taxon>Spermatophyta</taxon>
        <taxon>Magnoliopsida</taxon>
        <taxon>Liliopsida</taxon>
        <taxon>Arecaceae</taxon>
        <taxon>Coryphoideae</taxon>
        <taxon>Phoeniceae</taxon>
        <taxon>Phoenix</taxon>
    </lineage>
</organism>
<evidence type="ECO:0000313" key="2">
    <source>
        <dbReference type="Proteomes" id="UP000228380"/>
    </source>
</evidence>
<dbReference type="AlphaFoldDB" id="A0A8B7CMH6"/>
<accession>A0A8B7CMH6</accession>
<dbReference type="Proteomes" id="UP000228380">
    <property type="component" value="Chromosome 6"/>
</dbReference>
<evidence type="ECO:0000313" key="3">
    <source>
        <dbReference type="RefSeq" id="XP_008802293.2"/>
    </source>
</evidence>
<feature type="region of interest" description="Disordered" evidence="1">
    <location>
        <begin position="47"/>
        <end position="87"/>
    </location>
</feature>
<reference evidence="2" key="1">
    <citation type="journal article" date="2019" name="Nat. Commun.">
        <title>Genome-wide association mapping of date palm fruit traits.</title>
        <authorList>
            <person name="Hazzouri K.M."/>
            <person name="Gros-Balthazard M."/>
            <person name="Flowers J.M."/>
            <person name="Copetti D."/>
            <person name="Lemansour A."/>
            <person name="Lebrun M."/>
            <person name="Masmoudi K."/>
            <person name="Ferrand S."/>
            <person name="Dhar M.I."/>
            <person name="Fresquez Z.A."/>
            <person name="Rosas U."/>
            <person name="Zhang J."/>
            <person name="Talag J."/>
            <person name="Lee S."/>
            <person name="Kudrna D."/>
            <person name="Powell R.F."/>
            <person name="Leitch I.J."/>
            <person name="Krueger R.R."/>
            <person name="Wing R.A."/>
            <person name="Amiri K.M.A."/>
            <person name="Purugganan M.D."/>
        </authorList>
    </citation>
    <scope>NUCLEOTIDE SEQUENCE [LARGE SCALE GENOMIC DNA]</scope>
    <source>
        <strain evidence="2">cv. Khalas</strain>
    </source>
</reference>
<reference evidence="3" key="2">
    <citation type="submission" date="2025-08" db="UniProtKB">
        <authorList>
            <consortium name="RefSeq"/>
        </authorList>
    </citation>
    <scope>IDENTIFICATION</scope>
    <source>
        <tissue evidence="3">Young leaves</tissue>
    </source>
</reference>
<dbReference type="PANTHER" id="PTHR33874">
    <property type="entry name" value="RING FINGER PROTEIN"/>
    <property type="match status" value="1"/>
</dbReference>
<dbReference type="KEGG" id="pda:103716173"/>
<gene>
    <name evidence="3" type="primary">LOC103716173</name>
</gene>
<name>A0A8B7CMH6_PHODC</name>
<dbReference type="PANTHER" id="PTHR33874:SF1">
    <property type="entry name" value="RING FINGER PROTEIN"/>
    <property type="match status" value="1"/>
</dbReference>
<dbReference type="OrthoDB" id="2014733at2759"/>
<dbReference type="RefSeq" id="XP_008802293.2">
    <property type="nucleotide sequence ID" value="XM_008804071.4"/>
</dbReference>